<gene>
    <name evidence="9" type="ORF">BC351_23935</name>
</gene>
<keyword evidence="10" id="KW-1185">Reference proteome</keyword>
<keyword evidence="6 7" id="KW-0472">Membrane</keyword>
<keyword evidence="4 7" id="KW-0812">Transmembrane</keyword>
<keyword evidence="2" id="KW-0813">Transport</keyword>
<dbReference type="Gene3D" id="1.20.1250.20">
    <property type="entry name" value="MFS general substrate transporter like domains"/>
    <property type="match status" value="1"/>
</dbReference>
<dbReference type="SUPFAM" id="SSF103473">
    <property type="entry name" value="MFS general substrate transporter"/>
    <property type="match status" value="1"/>
</dbReference>
<reference evidence="10" key="1">
    <citation type="submission" date="2016-07" db="EMBL/GenBank/DDBJ databases">
        <authorList>
            <person name="Florea S."/>
            <person name="Webb J.S."/>
            <person name="Jaromczyk J."/>
            <person name="Schardl C.L."/>
        </authorList>
    </citation>
    <scope>NUCLEOTIDE SEQUENCE [LARGE SCALE GENOMIC DNA]</scope>
    <source>
        <strain evidence="10">CY1</strain>
    </source>
</reference>
<dbReference type="AlphaFoldDB" id="A0A1V4HLP3"/>
<dbReference type="PANTHER" id="PTHR43414:SF6">
    <property type="entry name" value="MULTIDRUG RESISTANCE PROTEIN MDTG"/>
    <property type="match status" value="1"/>
</dbReference>
<proteinExistence type="predicted"/>
<accession>A0A1V4HLP3</accession>
<sequence length="403" mass="43491">MTGDWNASFRLLWGSHFLSVLSSMVIAPLLPFYIEQLGADDQASILMWSGLSLAAPAVSAALTAPLWGLLGDKTSRKWMVVRALFGTALVLTATGLVTSPLQLFILRLLQGALGGVVDAVGTLAASQVKPEEQGLVRGKLEGALAAGSMLGPLLGGTMFKWFGFHRLLLLLGGLVALWTILCLIGLKETRTNRVTTAKSTGLMGQFGQLVREKMVVRFLLAGICANFCLHGLLPVLPVHVKQHLANPSQTAVWIGILQAINWASAWIASSWWGRRNDRSPVHRTYFLASMLCCTAIIIQAFAPSIAWFIPLRILQGFASSALVQSVFLIVTRSSQSEQLGTRHGFTRSTLFIGQIAGPLASGFFGGFIGTSFIFTLHGCLMLAGGFLVLRLTTRKEIRLQSSN</sequence>
<protein>
    <recommendedName>
        <fullName evidence="8">Major facilitator superfamily (MFS) profile domain-containing protein</fullName>
    </recommendedName>
</protein>
<dbReference type="PROSITE" id="PS50850">
    <property type="entry name" value="MFS"/>
    <property type="match status" value="1"/>
</dbReference>
<dbReference type="Gene3D" id="1.20.1720.10">
    <property type="entry name" value="Multidrug resistance protein D"/>
    <property type="match status" value="1"/>
</dbReference>
<feature type="domain" description="Major facilitator superfamily (MFS) profile" evidence="8">
    <location>
        <begin position="8"/>
        <end position="396"/>
    </location>
</feature>
<evidence type="ECO:0000259" key="8">
    <source>
        <dbReference type="PROSITE" id="PS50850"/>
    </source>
</evidence>
<evidence type="ECO:0000256" key="4">
    <source>
        <dbReference type="ARBA" id="ARBA00022692"/>
    </source>
</evidence>
<feature type="transmembrane region" description="Helical" evidence="7">
    <location>
        <begin position="12"/>
        <end position="34"/>
    </location>
</feature>
<comment type="subcellular location">
    <subcellularLocation>
        <location evidence="1">Cell membrane</location>
        <topology evidence="1">Multi-pass membrane protein</topology>
    </subcellularLocation>
</comment>
<dbReference type="GO" id="GO:0005886">
    <property type="term" value="C:plasma membrane"/>
    <property type="evidence" value="ECO:0007669"/>
    <property type="project" value="UniProtKB-SubCell"/>
</dbReference>
<keyword evidence="5 7" id="KW-1133">Transmembrane helix</keyword>
<evidence type="ECO:0000256" key="2">
    <source>
        <dbReference type="ARBA" id="ARBA00022448"/>
    </source>
</evidence>
<dbReference type="PANTHER" id="PTHR43414">
    <property type="entry name" value="MULTIDRUG RESISTANCE PROTEIN MDTG"/>
    <property type="match status" value="1"/>
</dbReference>
<evidence type="ECO:0000256" key="5">
    <source>
        <dbReference type="ARBA" id="ARBA00022989"/>
    </source>
</evidence>
<evidence type="ECO:0000256" key="3">
    <source>
        <dbReference type="ARBA" id="ARBA00022475"/>
    </source>
</evidence>
<dbReference type="InterPro" id="IPR020846">
    <property type="entry name" value="MFS_dom"/>
</dbReference>
<feature type="transmembrane region" description="Helical" evidence="7">
    <location>
        <begin position="79"/>
        <end position="98"/>
    </location>
</feature>
<keyword evidence="3" id="KW-1003">Cell membrane</keyword>
<comment type="caution">
    <text evidence="9">The sequence shown here is derived from an EMBL/GenBank/DDBJ whole genome shotgun (WGS) entry which is preliminary data.</text>
</comment>
<name>A0A1V4HLP3_9BACL</name>
<feature type="transmembrane region" description="Helical" evidence="7">
    <location>
        <begin position="252"/>
        <end position="273"/>
    </location>
</feature>
<evidence type="ECO:0000313" key="10">
    <source>
        <dbReference type="Proteomes" id="UP000190626"/>
    </source>
</evidence>
<dbReference type="Pfam" id="PF07690">
    <property type="entry name" value="MFS_1"/>
    <property type="match status" value="1"/>
</dbReference>
<dbReference type="STRING" id="1469647.BC351_23935"/>
<feature type="transmembrane region" description="Helical" evidence="7">
    <location>
        <begin position="218"/>
        <end position="240"/>
    </location>
</feature>
<feature type="transmembrane region" description="Helical" evidence="7">
    <location>
        <begin position="374"/>
        <end position="392"/>
    </location>
</feature>
<dbReference type="GO" id="GO:0022857">
    <property type="term" value="F:transmembrane transporter activity"/>
    <property type="evidence" value="ECO:0007669"/>
    <property type="project" value="InterPro"/>
</dbReference>
<feature type="transmembrane region" description="Helical" evidence="7">
    <location>
        <begin position="285"/>
        <end position="307"/>
    </location>
</feature>
<feature type="transmembrane region" description="Helical" evidence="7">
    <location>
        <begin position="167"/>
        <end position="186"/>
    </location>
</feature>
<dbReference type="InterPro" id="IPR036259">
    <property type="entry name" value="MFS_trans_sf"/>
</dbReference>
<evidence type="ECO:0000313" key="9">
    <source>
        <dbReference type="EMBL" id="OPH58404.1"/>
    </source>
</evidence>
<organism evidence="9 10">
    <name type="scientific">Paenibacillus ferrarius</name>
    <dbReference type="NCBI Taxonomy" id="1469647"/>
    <lineage>
        <taxon>Bacteria</taxon>
        <taxon>Bacillati</taxon>
        <taxon>Bacillota</taxon>
        <taxon>Bacilli</taxon>
        <taxon>Bacillales</taxon>
        <taxon>Paenibacillaceae</taxon>
        <taxon>Paenibacillus</taxon>
    </lineage>
</organism>
<evidence type="ECO:0000256" key="7">
    <source>
        <dbReference type="SAM" id="Phobius"/>
    </source>
</evidence>
<evidence type="ECO:0000256" key="6">
    <source>
        <dbReference type="ARBA" id="ARBA00023136"/>
    </source>
</evidence>
<dbReference type="InterPro" id="IPR011701">
    <property type="entry name" value="MFS"/>
</dbReference>
<evidence type="ECO:0000256" key="1">
    <source>
        <dbReference type="ARBA" id="ARBA00004651"/>
    </source>
</evidence>
<dbReference type="Proteomes" id="UP000190626">
    <property type="component" value="Unassembled WGS sequence"/>
</dbReference>
<feature type="transmembrane region" description="Helical" evidence="7">
    <location>
        <begin position="46"/>
        <end position="67"/>
    </location>
</feature>
<dbReference type="EMBL" id="MBTG01000010">
    <property type="protein sequence ID" value="OPH58404.1"/>
    <property type="molecule type" value="Genomic_DNA"/>
</dbReference>